<proteinExistence type="predicted"/>
<accession>A0A4E0RL74</accession>
<dbReference type="Proteomes" id="UP000030428">
    <property type="component" value="Unassembled WGS sequence"/>
</dbReference>
<gene>
    <name evidence="1" type="ORF">PN36_02105</name>
</gene>
<comment type="caution">
    <text evidence="1">The sequence shown here is derived from an EMBL/GenBank/DDBJ whole genome shotgun (WGS) entry which is preliminary data.</text>
</comment>
<dbReference type="EMBL" id="JSZA02000005">
    <property type="protein sequence ID" value="TGO03676.1"/>
    <property type="molecule type" value="Genomic_DNA"/>
</dbReference>
<name>A0A4E0RL74_9GAMM</name>
<organism evidence="1 2">
    <name type="scientific">Candidatus Thiomargarita nelsonii</name>
    <dbReference type="NCBI Taxonomy" id="1003181"/>
    <lineage>
        <taxon>Bacteria</taxon>
        <taxon>Pseudomonadati</taxon>
        <taxon>Pseudomonadota</taxon>
        <taxon>Gammaproteobacteria</taxon>
        <taxon>Thiotrichales</taxon>
        <taxon>Thiotrichaceae</taxon>
        <taxon>Thiomargarita</taxon>
    </lineage>
</organism>
<dbReference type="Gene3D" id="3.30.70.1430">
    <property type="entry name" value="Multidrug efflux transporter AcrB pore domain"/>
    <property type="match status" value="1"/>
</dbReference>
<keyword evidence="2" id="KW-1185">Reference proteome</keyword>
<sequence>MWKFLSLAPLSKNSTSTNGFSTIVLEYEEGSDMGWALDQVKEKVALLRHLPSDAEKPEISRAAHYEQIARVLITGPSDVNELRHYYRQVSNCNYMTKHGK</sequence>
<reference evidence="1 2" key="1">
    <citation type="journal article" date="2016" name="Front. Microbiol.">
        <title>Single-Cell (Meta-)Genomics of a Dimorphic Candidatus Thiomargarita nelsonii Reveals Genomic Plasticity.</title>
        <authorList>
            <person name="Flood B.E."/>
            <person name="Fliss P."/>
            <person name="Jones D.S."/>
            <person name="Dick G.J."/>
            <person name="Jain S."/>
            <person name="Kaster A.K."/>
            <person name="Winkel M."/>
            <person name="Mussmann M."/>
            <person name="Bailey J."/>
        </authorList>
    </citation>
    <scope>NUCLEOTIDE SEQUENCE [LARGE SCALE GENOMIC DNA]</scope>
    <source>
        <strain evidence="1">Hydrate Ridge</strain>
    </source>
</reference>
<dbReference type="AlphaFoldDB" id="A0A4E0RL74"/>
<evidence type="ECO:0000313" key="1">
    <source>
        <dbReference type="EMBL" id="TGO03676.1"/>
    </source>
</evidence>
<protein>
    <submittedName>
        <fullName evidence="1">Uncharacterized protein</fullName>
    </submittedName>
</protein>
<evidence type="ECO:0000313" key="2">
    <source>
        <dbReference type="Proteomes" id="UP000030428"/>
    </source>
</evidence>
<dbReference type="SUPFAM" id="SSF82693">
    <property type="entry name" value="Multidrug efflux transporter AcrB pore domain, PN1, PN2, PC1 and PC2 subdomains"/>
    <property type="match status" value="1"/>
</dbReference>